<dbReference type="SUPFAM" id="SSF52047">
    <property type="entry name" value="RNI-like"/>
    <property type="match status" value="1"/>
</dbReference>
<sequence>AFDPQQADRRALFSLVPVLISSKLPILTRALFRLSRSWSAAAAPYRFKAIKVFNTFALVFRQRIAIRYGKFVETLHFDQADDDSDLQAILLLSPFFTRLSKIILTNAGFSDILSKGRRTKEQLAWLMFDEDEGDIGDPMGWPSLFTNITTLDLELDYHMHFIEVIRSTRCLRRLHLRGGAKGTRVDLHEAFVGFVFEAVPGLDTFEWQGAKASTLQAFRSTESRGLAARPRLRHLSLEFEGEVQDVMGFVALFATSLESLALEFTKDSTAQHVPTDCGLPNLKSINIKGDNGDALRSFIVSIDHTTSCPALERVVLHPKDLSNDADGFRWHP</sequence>
<evidence type="ECO:0000313" key="2">
    <source>
        <dbReference type="Proteomes" id="UP000199069"/>
    </source>
</evidence>
<accession>A0A0K3CEJ0</accession>
<dbReference type="Gene3D" id="3.80.10.10">
    <property type="entry name" value="Ribonuclease Inhibitor"/>
    <property type="match status" value="1"/>
</dbReference>
<gene>
    <name evidence="1" type="primary">FGENESH: predicted gene_5.388</name>
    <name evidence="1" type="ORF">BN2166_0028430</name>
</gene>
<keyword evidence="2" id="KW-1185">Reference proteome</keyword>
<dbReference type="AlphaFoldDB" id="A0A0K3CEJ0"/>
<dbReference type="EMBL" id="CWKI01000005">
    <property type="protein sequence ID" value="CTR06982.1"/>
    <property type="molecule type" value="Genomic_DNA"/>
</dbReference>
<proteinExistence type="predicted"/>
<name>A0A0K3CEJ0_RHOTO</name>
<evidence type="ECO:0000313" key="1">
    <source>
        <dbReference type="EMBL" id="CTR06982.1"/>
    </source>
</evidence>
<organism evidence="1 2">
    <name type="scientific">Rhodotorula toruloides</name>
    <name type="common">Yeast</name>
    <name type="synonym">Rhodosporidium toruloides</name>
    <dbReference type="NCBI Taxonomy" id="5286"/>
    <lineage>
        <taxon>Eukaryota</taxon>
        <taxon>Fungi</taxon>
        <taxon>Dikarya</taxon>
        <taxon>Basidiomycota</taxon>
        <taxon>Pucciniomycotina</taxon>
        <taxon>Microbotryomycetes</taxon>
        <taxon>Sporidiobolales</taxon>
        <taxon>Sporidiobolaceae</taxon>
        <taxon>Rhodotorula</taxon>
    </lineage>
</organism>
<dbReference type="InterPro" id="IPR032675">
    <property type="entry name" value="LRR_dom_sf"/>
</dbReference>
<protein>
    <submittedName>
        <fullName evidence="1">FGENESH: predicted gene_5.388 protein</fullName>
    </submittedName>
</protein>
<feature type="non-terminal residue" evidence="1">
    <location>
        <position position="1"/>
    </location>
</feature>
<reference evidence="1 2" key="1">
    <citation type="submission" date="2015-07" db="EMBL/GenBank/DDBJ databases">
        <authorList>
            <person name="Cajimat M.N.B."/>
            <person name="Milazzo M.L."/>
            <person name="Fulhorst C.F."/>
        </authorList>
    </citation>
    <scope>NUCLEOTIDE SEQUENCE [LARGE SCALE GENOMIC DNA]</scope>
    <source>
        <strain evidence="1">Single colony</strain>
    </source>
</reference>
<dbReference type="Proteomes" id="UP000199069">
    <property type="component" value="Unassembled WGS sequence"/>
</dbReference>